<dbReference type="OrthoDB" id="411871at2759"/>
<dbReference type="InterPro" id="IPR000477">
    <property type="entry name" value="RT_dom"/>
</dbReference>
<protein>
    <submittedName>
        <fullName evidence="1">Uncharacterized protein</fullName>
    </submittedName>
</protein>
<dbReference type="PANTHER" id="PTHR33332">
    <property type="entry name" value="REVERSE TRANSCRIPTASE DOMAIN-CONTAINING PROTEIN"/>
    <property type="match status" value="1"/>
</dbReference>
<evidence type="ECO:0000313" key="2">
    <source>
        <dbReference type="Proteomes" id="UP001152795"/>
    </source>
</evidence>
<name>A0A6S7JGQ2_PARCT</name>
<dbReference type="Pfam" id="PF00078">
    <property type="entry name" value="RVT_1"/>
    <property type="match status" value="1"/>
</dbReference>
<accession>A0A6S7JGQ2</accession>
<proteinExistence type="predicted"/>
<dbReference type="AlphaFoldDB" id="A0A6S7JGQ2"/>
<dbReference type="PROSITE" id="PS50878">
    <property type="entry name" value="RT_POL"/>
    <property type="match status" value="1"/>
</dbReference>
<comment type="caution">
    <text evidence="1">The sequence shown here is derived from an EMBL/GenBank/DDBJ whole genome shotgun (WGS) entry which is preliminary data.</text>
</comment>
<dbReference type="CDD" id="cd01650">
    <property type="entry name" value="RT_nLTR_like"/>
    <property type="match status" value="1"/>
</dbReference>
<dbReference type="EMBL" id="CACRXK020017660">
    <property type="protein sequence ID" value="CAB4031476.1"/>
    <property type="molecule type" value="Genomic_DNA"/>
</dbReference>
<dbReference type="Proteomes" id="UP001152795">
    <property type="component" value="Unassembled WGS sequence"/>
</dbReference>
<keyword evidence="2" id="KW-1185">Reference proteome</keyword>
<sequence>MTYQPNNLVLNNKTDEFNVRPVSSYEIRKIVNSFPSYKAPGVDKVSVSVIKDALPIVLPTPTEIVNRSLLTAAFPLAWKKSVAIKEGDYEIPNNNRPVSLLTVASKICERAALNQLMEYMSQKGCLTEHQSGNKKMHSTDTLNILVSDMILDAMNRNELTAVVKAVDWFKSYLSDRTQSVRIGHILLEARAITHGVPQGSILGPALFSIYINDLPTTHIVGPLESYVDDSKIYLSFSYTDTNVAEIQLTDDLRRIAAWCCSNSLLANPEKTKLVLFGTTQMLNHAQDFRMTFLEKELRPVSSARDLGMEFDECLSYDEHITHVVSKCTKSLCQINRVEHILDSRTLIVIINALVFSKLYYCSSVWANTSKKNIAKLQTVQNFAARIVTGTRKYDHITPVLQQLNWLPVSYMLQYKDTVMVYKCLKGLAPPYLARRFTSRSQTHGRATSQMDELDIPLYRTAAGQRSFLYTATKLWNDLDNNIKDSSSIGVFKKLVREILHKECWNNSK</sequence>
<organism evidence="1 2">
    <name type="scientific">Paramuricea clavata</name>
    <name type="common">Red gorgonian</name>
    <name type="synonym">Violescent sea-whip</name>
    <dbReference type="NCBI Taxonomy" id="317549"/>
    <lineage>
        <taxon>Eukaryota</taxon>
        <taxon>Metazoa</taxon>
        <taxon>Cnidaria</taxon>
        <taxon>Anthozoa</taxon>
        <taxon>Octocorallia</taxon>
        <taxon>Malacalcyonacea</taxon>
        <taxon>Plexauridae</taxon>
        <taxon>Paramuricea</taxon>
    </lineage>
</organism>
<gene>
    <name evidence="1" type="ORF">PACLA_8A065874</name>
</gene>
<evidence type="ECO:0000313" key="1">
    <source>
        <dbReference type="EMBL" id="CAB4031476.1"/>
    </source>
</evidence>
<reference evidence="1" key="1">
    <citation type="submission" date="2020-04" db="EMBL/GenBank/DDBJ databases">
        <authorList>
            <person name="Alioto T."/>
            <person name="Alioto T."/>
            <person name="Gomez Garrido J."/>
        </authorList>
    </citation>
    <scope>NUCLEOTIDE SEQUENCE</scope>
    <source>
        <strain evidence="1">A484AB</strain>
    </source>
</reference>